<feature type="compositionally biased region" description="Gly residues" evidence="1">
    <location>
        <begin position="185"/>
        <end position="198"/>
    </location>
</feature>
<feature type="region of interest" description="Disordered" evidence="1">
    <location>
        <begin position="67"/>
        <end position="140"/>
    </location>
</feature>
<dbReference type="Proteomes" id="UP000676325">
    <property type="component" value="Unassembled WGS sequence"/>
</dbReference>
<dbReference type="InterPro" id="IPR013783">
    <property type="entry name" value="Ig-like_fold"/>
</dbReference>
<keyword evidence="2" id="KW-0732">Signal</keyword>
<dbReference type="RefSeq" id="WP_212522367.1">
    <property type="nucleotide sequence ID" value="NZ_JAGSOH010000203.1"/>
</dbReference>
<accession>A0A941IL24</accession>
<name>A0A941IL24_9ACTN</name>
<dbReference type="AlphaFoldDB" id="A0A941IL24"/>
<feature type="region of interest" description="Disordered" evidence="1">
    <location>
        <begin position="167"/>
        <end position="262"/>
    </location>
</feature>
<dbReference type="InterPro" id="IPR032109">
    <property type="entry name" value="Big_3_5"/>
</dbReference>
<reference evidence="4" key="1">
    <citation type="submission" date="2021-04" db="EMBL/GenBank/DDBJ databases">
        <title>Genome based classification of Actinospica acidithermotolerans sp. nov., an actinobacterium isolated from an Indonesian hot spring.</title>
        <authorList>
            <person name="Kusuma A.B."/>
            <person name="Putra K.E."/>
            <person name="Nafisah S."/>
            <person name="Loh J."/>
            <person name="Nouioui I."/>
            <person name="Goodfellow M."/>
        </authorList>
    </citation>
    <scope>NUCLEOTIDE SEQUENCE</scope>
    <source>
        <strain evidence="4">MGRD01-02</strain>
    </source>
</reference>
<proteinExistence type="predicted"/>
<gene>
    <name evidence="4" type="ORF">KDK95_33420</name>
</gene>
<protein>
    <submittedName>
        <fullName evidence="4">Ig-like domain repeat protein</fullName>
    </submittedName>
</protein>
<comment type="caution">
    <text evidence="4">The sequence shown here is derived from an EMBL/GenBank/DDBJ whole genome shotgun (WGS) entry which is preliminary data.</text>
</comment>
<evidence type="ECO:0000313" key="4">
    <source>
        <dbReference type="EMBL" id="MBR7831254.1"/>
    </source>
</evidence>
<evidence type="ECO:0000313" key="5">
    <source>
        <dbReference type="Proteomes" id="UP000676325"/>
    </source>
</evidence>
<organism evidence="4 5">
    <name type="scientific">Actinospica acidithermotolerans</name>
    <dbReference type="NCBI Taxonomy" id="2828514"/>
    <lineage>
        <taxon>Bacteria</taxon>
        <taxon>Bacillati</taxon>
        <taxon>Actinomycetota</taxon>
        <taxon>Actinomycetes</taxon>
        <taxon>Catenulisporales</taxon>
        <taxon>Actinospicaceae</taxon>
        <taxon>Actinospica</taxon>
    </lineage>
</organism>
<dbReference type="Gene3D" id="2.60.40.10">
    <property type="entry name" value="Immunoglobulins"/>
    <property type="match status" value="1"/>
</dbReference>
<feature type="compositionally biased region" description="Basic and acidic residues" evidence="1">
    <location>
        <begin position="121"/>
        <end position="140"/>
    </location>
</feature>
<evidence type="ECO:0000259" key="3">
    <source>
        <dbReference type="Pfam" id="PF16640"/>
    </source>
</evidence>
<feature type="chain" id="PRO_5037187153" evidence="2">
    <location>
        <begin position="28"/>
        <end position="262"/>
    </location>
</feature>
<evidence type="ECO:0000256" key="1">
    <source>
        <dbReference type="SAM" id="MobiDB-lite"/>
    </source>
</evidence>
<keyword evidence="5" id="KW-1185">Reference proteome</keyword>
<feature type="compositionally biased region" description="Basic residues" evidence="1">
    <location>
        <begin position="91"/>
        <end position="115"/>
    </location>
</feature>
<dbReference type="EMBL" id="JAGSOH010000203">
    <property type="protein sequence ID" value="MBR7831254.1"/>
    <property type="molecule type" value="Genomic_DNA"/>
</dbReference>
<dbReference type="GO" id="GO:0005975">
    <property type="term" value="P:carbohydrate metabolic process"/>
    <property type="evidence" value="ECO:0007669"/>
    <property type="project" value="UniProtKB-ARBA"/>
</dbReference>
<feature type="compositionally biased region" description="Low complexity" evidence="1">
    <location>
        <begin position="67"/>
        <end position="81"/>
    </location>
</feature>
<sequence length="262" mass="26703">MSRMFHRVLATSVIGAAALAAPVTAMAADTGGGGGSGTEPAPTAVVVHLPKHVEAGRPVTVTARVTTPEAAHPGGPGTDKPGQGGDDHSGKGRQHKGPGHGKKHKKHPGKRRHAATGKVEFFLDGKPETPVEVSHGRASERIEIPVGKHTIFAQYSGDDEHLAAKSAPVTFELTADPQGPDDQTGVGGDQKNSGGGTSTAGVQNGERSDAVGPLPCDDDPDNPGFGQDGGNPPGDQGWDDSDQDDQGPGQDTPNQSGDEDQI</sequence>
<feature type="signal peptide" evidence="2">
    <location>
        <begin position="1"/>
        <end position="27"/>
    </location>
</feature>
<feature type="domain" description="Bacterial Ig-like" evidence="3">
    <location>
        <begin position="115"/>
        <end position="172"/>
    </location>
</feature>
<dbReference type="Pfam" id="PF16640">
    <property type="entry name" value="Big_3_5"/>
    <property type="match status" value="1"/>
</dbReference>
<evidence type="ECO:0000256" key="2">
    <source>
        <dbReference type="SAM" id="SignalP"/>
    </source>
</evidence>